<sequence length="224" mass="25880">MPRRLSPELRVELRQQLGLENSRWKDAGALEPILYQLAFSNPDQNNYKHISQMLLNALFQKSEGTVAIGRSLWALNLYSNQLPAQIPNGIDFLHIIWAQSWKWELYIRINPSKFSFHCLDIRRPQARQCIFDLIYPRNNEPTFMARRQSQNLIHVPTAPPPVNQANMIILLRHNARRPLQAANPNRQNRGIRPRSKLQECITVSGEVGPRELHVSAADQENRPG</sequence>
<dbReference type="Proteomes" id="UP000566819">
    <property type="component" value="Unassembled WGS sequence"/>
</dbReference>
<organism evidence="1 2">
    <name type="scientific">Cudoniella acicularis</name>
    <dbReference type="NCBI Taxonomy" id="354080"/>
    <lineage>
        <taxon>Eukaryota</taxon>
        <taxon>Fungi</taxon>
        <taxon>Dikarya</taxon>
        <taxon>Ascomycota</taxon>
        <taxon>Pezizomycotina</taxon>
        <taxon>Leotiomycetes</taxon>
        <taxon>Helotiales</taxon>
        <taxon>Tricladiaceae</taxon>
        <taxon>Cudoniella</taxon>
    </lineage>
</organism>
<accession>A0A8H4R9E5</accession>
<name>A0A8H4R9E5_9HELO</name>
<reference evidence="1 2" key="1">
    <citation type="submission" date="2020-03" db="EMBL/GenBank/DDBJ databases">
        <title>Draft Genome Sequence of Cudoniella acicularis.</title>
        <authorList>
            <person name="Buettner E."/>
            <person name="Kellner H."/>
        </authorList>
    </citation>
    <scope>NUCLEOTIDE SEQUENCE [LARGE SCALE GENOMIC DNA]</scope>
    <source>
        <strain evidence="1 2">DSM 108380</strain>
    </source>
</reference>
<proteinExistence type="predicted"/>
<dbReference type="EMBL" id="JAAMPI010001247">
    <property type="protein sequence ID" value="KAF4625999.1"/>
    <property type="molecule type" value="Genomic_DNA"/>
</dbReference>
<dbReference type="AlphaFoldDB" id="A0A8H4R9E5"/>
<evidence type="ECO:0000313" key="2">
    <source>
        <dbReference type="Proteomes" id="UP000566819"/>
    </source>
</evidence>
<gene>
    <name evidence="1" type="ORF">G7Y89_g12165</name>
</gene>
<protein>
    <submittedName>
        <fullName evidence="1">Uncharacterized protein</fullName>
    </submittedName>
</protein>
<comment type="caution">
    <text evidence="1">The sequence shown here is derived from an EMBL/GenBank/DDBJ whole genome shotgun (WGS) entry which is preliminary data.</text>
</comment>
<evidence type="ECO:0000313" key="1">
    <source>
        <dbReference type="EMBL" id="KAF4625999.1"/>
    </source>
</evidence>
<keyword evidence="2" id="KW-1185">Reference proteome</keyword>